<keyword evidence="2" id="KW-1185">Reference proteome</keyword>
<evidence type="ECO:0000313" key="1">
    <source>
        <dbReference type="EMBL" id="KAK6791289.1"/>
    </source>
</evidence>
<reference evidence="1 2" key="1">
    <citation type="submission" date="2024-02" db="EMBL/GenBank/DDBJ databases">
        <title>de novo genome assembly of Solanum bulbocastanum strain 11H21.</title>
        <authorList>
            <person name="Hosaka A.J."/>
        </authorList>
    </citation>
    <scope>NUCLEOTIDE SEQUENCE [LARGE SCALE GENOMIC DNA]</scope>
    <source>
        <tissue evidence="1">Young leaves</tissue>
    </source>
</reference>
<accession>A0AAN8YFD1</accession>
<organism evidence="1 2">
    <name type="scientific">Solanum bulbocastanum</name>
    <name type="common">Wild potato</name>
    <dbReference type="NCBI Taxonomy" id="147425"/>
    <lineage>
        <taxon>Eukaryota</taxon>
        <taxon>Viridiplantae</taxon>
        <taxon>Streptophyta</taxon>
        <taxon>Embryophyta</taxon>
        <taxon>Tracheophyta</taxon>
        <taxon>Spermatophyta</taxon>
        <taxon>Magnoliopsida</taxon>
        <taxon>eudicotyledons</taxon>
        <taxon>Gunneridae</taxon>
        <taxon>Pentapetalae</taxon>
        <taxon>asterids</taxon>
        <taxon>lamiids</taxon>
        <taxon>Solanales</taxon>
        <taxon>Solanaceae</taxon>
        <taxon>Solanoideae</taxon>
        <taxon>Solaneae</taxon>
        <taxon>Solanum</taxon>
    </lineage>
</organism>
<name>A0AAN8YFD1_SOLBU</name>
<dbReference type="Proteomes" id="UP001371456">
    <property type="component" value="Unassembled WGS sequence"/>
</dbReference>
<comment type="caution">
    <text evidence="1">The sequence shown here is derived from an EMBL/GenBank/DDBJ whole genome shotgun (WGS) entry which is preliminary data.</text>
</comment>
<protein>
    <submittedName>
        <fullName evidence="1">Uncharacterized protein</fullName>
    </submittedName>
</protein>
<dbReference type="EMBL" id="JBANQN010000004">
    <property type="protein sequence ID" value="KAK6791289.1"/>
    <property type="molecule type" value="Genomic_DNA"/>
</dbReference>
<dbReference type="AlphaFoldDB" id="A0AAN8YFD1"/>
<sequence>MKRGKKIFNNKELAKDWCFDCKDGGELMIVTMGIYKL</sequence>
<gene>
    <name evidence="1" type="ORF">RDI58_010370</name>
</gene>
<proteinExistence type="predicted"/>
<evidence type="ECO:0000313" key="2">
    <source>
        <dbReference type="Proteomes" id="UP001371456"/>
    </source>
</evidence>